<evidence type="ECO:0000313" key="1">
    <source>
        <dbReference type="EMBL" id="QHS59705.1"/>
    </source>
</evidence>
<dbReference type="EMBL" id="CP048113">
    <property type="protein sequence ID" value="QHS59705.1"/>
    <property type="molecule type" value="Genomic_DNA"/>
</dbReference>
<accession>A0A6B9ZEX0</accession>
<keyword evidence="2" id="KW-1185">Reference proteome</keyword>
<sequence length="68" mass="7460">MRNRSIASPGAGRRQLVQANNKRSLISMKQYAFSEQNDIAMVTIIIGLLKTLLPSAVRLVTDGNKCLS</sequence>
<dbReference type="RefSeq" id="WP_162331400.1">
    <property type="nucleotide sequence ID" value="NZ_CP048113.1"/>
</dbReference>
<dbReference type="Proteomes" id="UP000476411">
    <property type="component" value="Chromosome"/>
</dbReference>
<organism evidence="1 2">
    <name type="scientific">Chitinophaga agri</name>
    <dbReference type="NCBI Taxonomy" id="2703787"/>
    <lineage>
        <taxon>Bacteria</taxon>
        <taxon>Pseudomonadati</taxon>
        <taxon>Bacteroidota</taxon>
        <taxon>Chitinophagia</taxon>
        <taxon>Chitinophagales</taxon>
        <taxon>Chitinophagaceae</taxon>
        <taxon>Chitinophaga</taxon>
    </lineage>
</organism>
<name>A0A6B9ZEX0_9BACT</name>
<dbReference type="AlphaFoldDB" id="A0A6B9ZEX0"/>
<protein>
    <submittedName>
        <fullName evidence="1">Uncharacterized protein</fullName>
    </submittedName>
</protein>
<gene>
    <name evidence="1" type="ORF">GWR21_08905</name>
</gene>
<evidence type="ECO:0000313" key="2">
    <source>
        <dbReference type="Proteomes" id="UP000476411"/>
    </source>
</evidence>
<proteinExistence type="predicted"/>
<dbReference type="KEGG" id="chih:GWR21_08905"/>
<reference evidence="1 2" key="1">
    <citation type="submission" date="2020-01" db="EMBL/GenBank/DDBJ databases">
        <title>Complete genome sequence of Chitinophaga sp. H33E-04 isolated from quinoa roots.</title>
        <authorList>
            <person name="Weon H.-Y."/>
            <person name="Lee S.A."/>
        </authorList>
    </citation>
    <scope>NUCLEOTIDE SEQUENCE [LARGE SCALE GENOMIC DNA]</scope>
    <source>
        <strain evidence="1 2">H33E-04</strain>
    </source>
</reference>